<keyword evidence="1" id="KW-0547">Nucleotide-binding</keyword>
<reference evidence="4" key="1">
    <citation type="journal article" date="2020" name="Nat. Commun.">
        <title>Genome assembly of wild tea tree DASZ reveals pedigree and selection history of tea varieties.</title>
        <authorList>
            <person name="Zhang W."/>
            <person name="Zhang Y."/>
            <person name="Qiu H."/>
            <person name="Guo Y."/>
            <person name="Wan H."/>
            <person name="Zhang X."/>
            <person name="Scossa F."/>
            <person name="Alseekh S."/>
            <person name="Zhang Q."/>
            <person name="Wang P."/>
            <person name="Xu L."/>
            <person name="Schmidt M.H."/>
            <person name="Jia X."/>
            <person name="Li D."/>
            <person name="Zhu A."/>
            <person name="Guo F."/>
            <person name="Chen W."/>
            <person name="Ni D."/>
            <person name="Usadel B."/>
            <person name="Fernie A.R."/>
            <person name="Wen W."/>
        </authorList>
    </citation>
    <scope>NUCLEOTIDE SEQUENCE [LARGE SCALE GENOMIC DNA]</scope>
    <source>
        <strain evidence="4">cv. G240</strain>
    </source>
</reference>
<evidence type="ECO:0000313" key="3">
    <source>
        <dbReference type="EMBL" id="KAF5946613.1"/>
    </source>
</evidence>
<accession>A0A7J7H0T0</accession>
<evidence type="ECO:0000256" key="1">
    <source>
        <dbReference type="ARBA" id="ARBA00022741"/>
    </source>
</evidence>
<comment type="caution">
    <text evidence="3">The sequence shown here is derived from an EMBL/GenBank/DDBJ whole genome shotgun (WGS) entry which is preliminary data.</text>
</comment>
<keyword evidence="2" id="KW-0067">ATP-binding</keyword>
<protein>
    <recommendedName>
        <fullName evidence="5">ABC transporter domain-containing protein</fullName>
    </recommendedName>
</protein>
<dbReference type="AlphaFoldDB" id="A0A7J7H0T0"/>
<name>A0A7J7H0T0_CAMSI</name>
<evidence type="ECO:0008006" key="5">
    <source>
        <dbReference type="Google" id="ProtNLM"/>
    </source>
</evidence>
<organism evidence="3 4">
    <name type="scientific">Camellia sinensis</name>
    <name type="common">Tea plant</name>
    <name type="synonym">Thea sinensis</name>
    <dbReference type="NCBI Taxonomy" id="4442"/>
    <lineage>
        <taxon>Eukaryota</taxon>
        <taxon>Viridiplantae</taxon>
        <taxon>Streptophyta</taxon>
        <taxon>Embryophyta</taxon>
        <taxon>Tracheophyta</taxon>
        <taxon>Spermatophyta</taxon>
        <taxon>Magnoliopsida</taxon>
        <taxon>eudicotyledons</taxon>
        <taxon>Gunneridae</taxon>
        <taxon>Pentapetalae</taxon>
        <taxon>asterids</taxon>
        <taxon>Ericales</taxon>
        <taxon>Theaceae</taxon>
        <taxon>Camellia</taxon>
    </lineage>
</organism>
<dbReference type="InterPro" id="IPR050173">
    <property type="entry name" value="ABC_transporter_C-like"/>
</dbReference>
<evidence type="ECO:0000313" key="4">
    <source>
        <dbReference type="Proteomes" id="UP000593564"/>
    </source>
</evidence>
<proteinExistence type="predicted"/>
<dbReference type="GO" id="GO:0042626">
    <property type="term" value="F:ATPase-coupled transmembrane transporter activity"/>
    <property type="evidence" value="ECO:0007669"/>
    <property type="project" value="TreeGrafter"/>
</dbReference>
<dbReference type="InterPro" id="IPR027417">
    <property type="entry name" value="P-loop_NTPase"/>
</dbReference>
<dbReference type="GO" id="GO:0005524">
    <property type="term" value="F:ATP binding"/>
    <property type="evidence" value="ECO:0007669"/>
    <property type="project" value="UniProtKB-KW"/>
</dbReference>
<dbReference type="PANTHER" id="PTHR24223:SF189">
    <property type="entry name" value="ABC TRANSPORTER C FAMILY MEMBER 5"/>
    <property type="match status" value="1"/>
</dbReference>
<dbReference type="SUPFAM" id="SSF52540">
    <property type="entry name" value="P-loop containing nucleoside triphosphate hydrolases"/>
    <property type="match status" value="1"/>
</dbReference>
<dbReference type="EMBL" id="JACBKZ010000007">
    <property type="protein sequence ID" value="KAF5946613.1"/>
    <property type="molecule type" value="Genomic_DNA"/>
</dbReference>
<dbReference type="PANTHER" id="PTHR24223">
    <property type="entry name" value="ATP-BINDING CASSETTE SUB-FAMILY C"/>
    <property type="match status" value="1"/>
</dbReference>
<dbReference type="Gene3D" id="3.40.50.300">
    <property type="entry name" value="P-loop containing nucleotide triphosphate hydrolases"/>
    <property type="match status" value="2"/>
</dbReference>
<dbReference type="GO" id="GO:0016020">
    <property type="term" value="C:membrane"/>
    <property type="evidence" value="ECO:0007669"/>
    <property type="project" value="TreeGrafter"/>
</dbReference>
<evidence type="ECO:0000256" key="2">
    <source>
        <dbReference type="ARBA" id="ARBA00022840"/>
    </source>
</evidence>
<sequence>MISSLKPLDRSHGMTWNSVFKGSRRTKALKVRYNENLPMVLHGITCTFPGEKKIGIVGRTGNGKSTLIQAFRLSIIPQDPNLFDGTIRGNLDPLHEHSDQEIWQALEKSQLGDIVRRKEKKLDTPDNLIQKIIQTEFRDCTVCTIAHRIPTVIYSDLVLVLSDGAMYFWIVRLPNQAAKFFKVGVEVSLFFVP</sequence>
<dbReference type="Proteomes" id="UP000593564">
    <property type="component" value="Unassembled WGS sequence"/>
</dbReference>
<reference evidence="3 4" key="2">
    <citation type="submission" date="2020-07" db="EMBL/GenBank/DDBJ databases">
        <title>Genome assembly of wild tea tree DASZ reveals pedigree and selection history of tea varieties.</title>
        <authorList>
            <person name="Zhang W."/>
        </authorList>
    </citation>
    <scope>NUCLEOTIDE SEQUENCE [LARGE SCALE GENOMIC DNA]</scope>
    <source>
        <strain evidence="4">cv. G240</strain>
        <tissue evidence="3">Leaf</tissue>
    </source>
</reference>
<gene>
    <name evidence="3" type="ORF">HYC85_016841</name>
</gene>
<keyword evidence="4" id="KW-1185">Reference proteome</keyword>